<comment type="similarity">
    <text evidence="3">Belongs to the acetyltransferase family. RimJ subfamily.</text>
</comment>
<dbReference type="GO" id="GO:0016747">
    <property type="term" value="F:acyltransferase activity, transferring groups other than amino-acyl groups"/>
    <property type="evidence" value="ECO:0007669"/>
    <property type="project" value="InterPro"/>
</dbReference>
<dbReference type="PANTHER" id="PTHR43792:SF8">
    <property type="entry name" value="[RIBOSOMAL PROTEIN US5]-ALANINE N-ACETYLTRANSFERASE"/>
    <property type="match status" value="1"/>
</dbReference>
<sequence>MAYFKTERLVLRPLQLKDAERVEELAKEYDVAKTTLNIPHPYPEGGAKEYIQRVTEAEKNGEIVCLAITQKENGTFIGIINIKEDLKHHRGELGYWIGKPYWGQGYCTEAVKALIPFSFQELKLNKLFATAFTANPGSWKVMEKSGLKYEGTLKQHVHRSGRYFDLAYYGLLKEDYLGEW</sequence>
<dbReference type="InterPro" id="IPR000182">
    <property type="entry name" value="GNAT_dom"/>
</dbReference>
<dbReference type="InterPro" id="IPR051531">
    <property type="entry name" value="N-acetyltransferase"/>
</dbReference>
<organism evidence="5 6">
    <name type="scientific">Salipaludibacillus aurantiacus</name>
    <dbReference type="NCBI Taxonomy" id="1601833"/>
    <lineage>
        <taxon>Bacteria</taxon>
        <taxon>Bacillati</taxon>
        <taxon>Bacillota</taxon>
        <taxon>Bacilli</taxon>
        <taxon>Bacillales</taxon>
        <taxon>Bacillaceae</taxon>
    </lineage>
</organism>
<keyword evidence="2" id="KW-0012">Acyltransferase</keyword>
<dbReference type="Proteomes" id="UP000198571">
    <property type="component" value="Unassembled WGS sequence"/>
</dbReference>
<name>A0A1H9WCW0_9BACI</name>
<gene>
    <name evidence="5" type="ORF">SAMN05518684_11624</name>
</gene>
<dbReference type="SUPFAM" id="SSF55729">
    <property type="entry name" value="Acyl-CoA N-acyltransferases (Nat)"/>
    <property type="match status" value="1"/>
</dbReference>
<dbReference type="RefSeq" id="WP_093054520.1">
    <property type="nucleotide sequence ID" value="NZ_FOGT01000016.1"/>
</dbReference>
<keyword evidence="1 5" id="KW-0808">Transferase</keyword>
<dbReference type="STRING" id="1601833.SAMN05518684_11624"/>
<evidence type="ECO:0000256" key="1">
    <source>
        <dbReference type="ARBA" id="ARBA00022679"/>
    </source>
</evidence>
<accession>A0A1H9WCW0</accession>
<feature type="domain" description="N-acetyltransferase" evidence="4">
    <location>
        <begin position="9"/>
        <end position="175"/>
    </location>
</feature>
<keyword evidence="6" id="KW-1185">Reference proteome</keyword>
<dbReference type="AlphaFoldDB" id="A0A1H9WCW0"/>
<dbReference type="PROSITE" id="PS51186">
    <property type="entry name" value="GNAT"/>
    <property type="match status" value="1"/>
</dbReference>
<evidence type="ECO:0000256" key="2">
    <source>
        <dbReference type="ARBA" id="ARBA00023315"/>
    </source>
</evidence>
<evidence type="ECO:0000313" key="6">
    <source>
        <dbReference type="Proteomes" id="UP000198571"/>
    </source>
</evidence>
<dbReference type="Gene3D" id="3.40.630.30">
    <property type="match status" value="1"/>
</dbReference>
<reference evidence="6" key="1">
    <citation type="submission" date="2016-10" db="EMBL/GenBank/DDBJ databases">
        <authorList>
            <person name="Varghese N."/>
            <person name="Submissions S."/>
        </authorList>
    </citation>
    <scope>NUCLEOTIDE SEQUENCE [LARGE SCALE GENOMIC DNA]</scope>
    <source>
        <strain evidence="6">S9</strain>
    </source>
</reference>
<evidence type="ECO:0000256" key="3">
    <source>
        <dbReference type="ARBA" id="ARBA00038502"/>
    </source>
</evidence>
<proteinExistence type="inferred from homology"/>
<evidence type="ECO:0000259" key="4">
    <source>
        <dbReference type="PROSITE" id="PS51186"/>
    </source>
</evidence>
<evidence type="ECO:0000313" key="5">
    <source>
        <dbReference type="EMBL" id="SES31639.1"/>
    </source>
</evidence>
<dbReference type="OrthoDB" id="9798081at2"/>
<dbReference type="EMBL" id="FOGT01000016">
    <property type="protein sequence ID" value="SES31639.1"/>
    <property type="molecule type" value="Genomic_DNA"/>
</dbReference>
<dbReference type="Pfam" id="PF13302">
    <property type="entry name" value="Acetyltransf_3"/>
    <property type="match status" value="1"/>
</dbReference>
<dbReference type="PANTHER" id="PTHR43792">
    <property type="entry name" value="GNAT FAMILY, PUTATIVE (AFU_ORTHOLOGUE AFUA_3G00765)-RELATED-RELATED"/>
    <property type="match status" value="1"/>
</dbReference>
<protein>
    <submittedName>
        <fullName evidence="5">Protein N-acetyltransferase, RimJ/RimL family</fullName>
    </submittedName>
</protein>
<dbReference type="InterPro" id="IPR016181">
    <property type="entry name" value="Acyl_CoA_acyltransferase"/>
</dbReference>